<keyword evidence="4" id="KW-0132">Cell division</keyword>
<evidence type="ECO:0000256" key="2">
    <source>
        <dbReference type="SAM" id="Phobius"/>
    </source>
</evidence>
<feature type="region of interest" description="Disordered" evidence="1">
    <location>
        <begin position="76"/>
        <end position="97"/>
    </location>
</feature>
<evidence type="ECO:0000256" key="1">
    <source>
        <dbReference type="SAM" id="MobiDB-lite"/>
    </source>
</evidence>
<name>A0ABV2NXU3_9CORY</name>
<keyword evidence="2" id="KW-1133">Transmembrane helix</keyword>
<accession>A0ABV2NXU3</accession>
<comment type="caution">
    <text evidence="4">The sequence shown here is derived from an EMBL/GenBank/DDBJ whole genome shotgun (WGS) entry which is preliminary data.</text>
</comment>
<sequence>MARVVGMSAQNASPDRANLWVIVPFAVAVIGTVVMLFTNSANALKVALIFALWAGAAGILVSAKARRDRDAAANEAAAAEQRIQDQEERHREELAAKPATQPVDVEALRELQDQIQALREQLEELNGRVFEYEPAAVRASARRITELAPTPEPKPEPKPEPEPKPQASPSPSTDETAVISRVRPSGAPSSDAIAGRIGAQPSSRPARNPLSDLISEREAEKAEKIKAEPEPAAEARPEQRSGRRRRDERGDQALSVAELLARQGK</sequence>
<feature type="domain" description="DUF6779" evidence="3">
    <location>
        <begin position="44"/>
        <end position="143"/>
    </location>
</feature>
<evidence type="ECO:0000313" key="5">
    <source>
        <dbReference type="Proteomes" id="UP001549139"/>
    </source>
</evidence>
<feature type="compositionally biased region" description="Basic and acidic residues" evidence="1">
    <location>
        <begin position="214"/>
        <end position="251"/>
    </location>
</feature>
<feature type="compositionally biased region" description="Basic and acidic residues" evidence="1">
    <location>
        <begin position="153"/>
        <end position="163"/>
    </location>
</feature>
<feature type="transmembrane region" description="Helical" evidence="2">
    <location>
        <begin position="17"/>
        <end position="37"/>
    </location>
</feature>
<keyword evidence="2" id="KW-0472">Membrane</keyword>
<dbReference type="EMBL" id="JBEPNZ010000001">
    <property type="protein sequence ID" value="MET3944419.1"/>
    <property type="molecule type" value="Genomic_DNA"/>
</dbReference>
<dbReference type="Pfam" id="PF20570">
    <property type="entry name" value="DUF6779"/>
    <property type="match status" value="1"/>
</dbReference>
<proteinExistence type="predicted"/>
<keyword evidence="4" id="KW-0131">Cell cycle</keyword>
<feature type="compositionally biased region" description="Basic and acidic residues" evidence="1">
    <location>
        <begin position="82"/>
        <end position="95"/>
    </location>
</feature>
<evidence type="ECO:0000313" key="4">
    <source>
        <dbReference type="EMBL" id="MET3944419.1"/>
    </source>
</evidence>
<organism evidence="4 5">
    <name type="scientific">Corynebacterium mucifaciens</name>
    <dbReference type="NCBI Taxonomy" id="57171"/>
    <lineage>
        <taxon>Bacteria</taxon>
        <taxon>Bacillati</taxon>
        <taxon>Actinomycetota</taxon>
        <taxon>Actinomycetes</taxon>
        <taxon>Mycobacteriales</taxon>
        <taxon>Corynebacteriaceae</taxon>
        <taxon>Corynebacterium</taxon>
    </lineage>
</organism>
<protein>
    <submittedName>
        <fullName evidence="4">Cell division protein FtsB</fullName>
    </submittedName>
</protein>
<evidence type="ECO:0000259" key="3">
    <source>
        <dbReference type="Pfam" id="PF20570"/>
    </source>
</evidence>
<dbReference type="InterPro" id="IPR046706">
    <property type="entry name" value="DUF6779"/>
</dbReference>
<feature type="transmembrane region" description="Helical" evidence="2">
    <location>
        <begin position="43"/>
        <end position="61"/>
    </location>
</feature>
<feature type="region of interest" description="Disordered" evidence="1">
    <location>
        <begin position="141"/>
        <end position="265"/>
    </location>
</feature>
<keyword evidence="2" id="KW-0812">Transmembrane</keyword>
<reference evidence="4 5" key="1">
    <citation type="submission" date="2024-06" db="EMBL/GenBank/DDBJ databases">
        <title>Sequencing the genomes of 1000 actinobacteria strains.</title>
        <authorList>
            <person name="Klenk H.-P."/>
        </authorList>
    </citation>
    <scope>NUCLEOTIDE SEQUENCE [LARGE SCALE GENOMIC DNA]</scope>
    <source>
        <strain evidence="4 5">DSM 44265</strain>
    </source>
</reference>
<gene>
    <name evidence="4" type="ORF">JOF50_001218</name>
</gene>
<dbReference type="Proteomes" id="UP001549139">
    <property type="component" value="Unassembled WGS sequence"/>
</dbReference>
<keyword evidence="5" id="KW-1185">Reference proteome</keyword>
<dbReference type="GO" id="GO:0051301">
    <property type="term" value="P:cell division"/>
    <property type="evidence" value="ECO:0007669"/>
    <property type="project" value="UniProtKB-KW"/>
</dbReference>